<accession>A0ABU7RIU6</accession>
<dbReference type="Pfam" id="PF11751">
    <property type="entry name" value="PorP_SprF"/>
    <property type="match status" value="1"/>
</dbReference>
<dbReference type="NCBIfam" id="TIGR03519">
    <property type="entry name" value="T9SS_PorP_fam"/>
    <property type="match status" value="1"/>
</dbReference>
<feature type="chain" id="PRO_5046512629" evidence="1">
    <location>
        <begin position="20"/>
        <end position="312"/>
    </location>
</feature>
<dbReference type="EMBL" id="JAZGLY010000007">
    <property type="protein sequence ID" value="MEE6187920.1"/>
    <property type="molecule type" value="Genomic_DNA"/>
</dbReference>
<evidence type="ECO:0000313" key="3">
    <source>
        <dbReference type="Proteomes" id="UP001357452"/>
    </source>
</evidence>
<evidence type="ECO:0000313" key="2">
    <source>
        <dbReference type="EMBL" id="MEE6187920.1"/>
    </source>
</evidence>
<comment type="caution">
    <text evidence="2">The sequence shown here is derived from an EMBL/GenBank/DDBJ whole genome shotgun (WGS) entry which is preliminary data.</text>
</comment>
<organism evidence="2 3">
    <name type="scientific">Niabella digestorum</name>
    <dbReference type="NCBI Taxonomy" id="3117701"/>
    <lineage>
        <taxon>Bacteria</taxon>
        <taxon>Pseudomonadati</taxon>
        <taxon>Bacteroidota</taxon>
        <taxon>Chitinophagia</taxon>
        <taxon>Chitinophagales</taxon>
        <taxon>Chitinophagaceae</taxon>
        <taxon>Niabella</taxon>
    </lineage>
</organism>
<feature type="signal peptide" evidence="1">
    <location>
        <begin position="1"/>
        <end position="19"/>
    </location>
</feature>
<dbReference type="InterPro" id="IPR019861">
    <property type="entry name" value="PorP/SprF_Bacteroidetes"/>
</dbReference>
<keyword evidence="1" id="KW-0732">Signal</keyword>
<dbReference type="RefSeq" id="WP_330975326.1">
    <property type="nucleotide sequence ID" value="NZ_JAZGLY010000007.1"/>
</dbReference>
<reference evidence="2 3" key="1">
    <citation type="submission" date="2024-01" db="EMBL/GenBank/DDBJ databases">
        <title>Niabella digestum sp. nov., isolated from waste digestion system.</title>
        <authorList>
            <person name="Zhang L."/>
        </authorList>
    </citation>
    <scope>NUCLEOTIDE SEQUENCE [LARGE SCALE GENOMIC DNA]</scope>
    <source>
        <strain evidence="2 3">A18</strain>
    </source>
</reference>
<protein>
    <submittedName>
        <fullName evidence="2">PorP/SprF family type IX secretion system membrane protein</fullName>
    </submittedName>
</protein>
<proteinExistence type="predicted"/>
<keyword evidence="3" id="KW-1185">Reference proteome</keyword>
<sequence>MKKYSLLILIITTAFVGKAQNRITIANFPQFKQYLNPALTGNDGSSVQAFYRNQITTFDKAPQTFFLSGDVRLVDLGASADSKVQHSIGLAALKDDYGNTQNIGVNLSYSASAAITSTLNLKAGLGISYDNLKTDISDLLPGDPNDPAFDALKRNNKLTKYGLNLGVGLSSENFYVGYSASDLVKSESGNTSYYEDYYALRHSIHGGYRYAFSDKFGLVANANYLYDNVRKGIAEGHLKTVFLNTFWIGGGYRQDIGTLLNAGVRIKKLALGYTRELHSEKINNKRMGANEVYISYRFTDAFAKGQKALSIW</sequence>
<name>A0ABU7RIU6_9BACT</name>
<dbReference type="Proteomes" id="UP001357452">
    <property type="component" value="Unassembled WGS sequence"/>
</dbReference>
<gene>
    <name evidence="2" type="ORF">V2H41_11615</name>
</gene>
<evidence type="ECO:0000256" key="1">
    <source>
        <dbReference type="SAM" id="SignalP"/>
    </source>
</evidence>